<dbReference type="OrthoDB" id="118834at2"/>
<dbReference type="RefSeq" id="WP_154682041.1">
    <property type="nucleotide sequence ID" value="NZ_CP046115.1"/>
</dbReference>
<dbReference type="InterPro" id="IPR024311">
    <property type="entry name" value="Lipocalin-like"/>
</dbReference>
<dbReference type="Proteomes" id="UP000427108">
    <property type="component" value="Chromosome"/>
</dbReference>
<name>A0A6B8N1L0_KLEOX</name>
<dbReference type="AlphaFoldDB" id="A0A6B8N1L0"/>
<organism evidence="2 3">
    <name type="scientific">Klebsiella oxytoca</name>
    <dbReference type="NCBI Taxonomy" id="571"/>
    <lineage>
        <taxon>Bacteria</taxon>
        <taxon>Pseudomonadati</taxon>
        <taxon>Pseudomonadota</taxon>
        <taxon>Gammaproteobacteria</taxon>
        <taxon>Enterobacterales</taxon>
        <taxon>Enterobacteriaceae</taxon>
        <taxon>Klebsiella/Raoultella group</taxon>
        <taxon>Klebsiella</taxon>
    </lineage>
</organism>
<dbReference type="Pfam" id="PF13924">
    <property type="entry name" value="Lipocalin_5"/>
    <property type="match status" value="1"/>
</dbReference>
<evidence type="ECO:0000313" key="2">
    <source>
        <dbReference type="EMBL" id="QGN39747.1"/>
    </source>
</evidence>
<evidence type="ECO:0000259" key="1">
    <source>
        <dbReference type="Pfam" id="PF13924"/>
    </source>
</evidence>
<reference evidence="2 3" key="1">
    <citation type="submission" date="2019-11" db="EMBL/GenBank/DDBJ databases">
        <title>Isolation and Application of One Kind of P-Hydroxybenzoic Acid Degrading Bacterium in Mitigating Cropping Obstacle of Cucumber.</title>
        <authorList>
            <person name="Wu F."/>
            <person name="An Y."/>
        </authorList>
    </citation>
    <scope>NUCLEOTIDE SEQUENCE [LARGE SCALE GENOMIC DNA]</scope>
    <source>
        <strain evidence="2 3">P620</strain>
    </source>
</reference>
<protein>
    <recommendedName>
        <fullName evidence="1">Lipocalin-like domain-containing protein</fullName>
    </recommendedName>
</protein>
<gene>
    <name evidence="2" type="ORF">GJ746_21670</name>
</gene>
<evidence type="ECO:0000313" key="3">
    <source>
        <dbReference type="Proteomes" id="UP000427108"/>
    </source>
</evidence>
<sequence length="155" mass="17751">MIETTHFLGAWRLVSAEFKLSDGSKRYPLGKEVVGRLNYDAHGNMSAQLYRADRQNFIHDDQTAATANEIKDAFISSVCYFGRYTLDLENQTIIHFVEGSLFPNWIGGKQLRYFHFEDEKLFLSTPPFVMNDVTQTGTLVWARVANPSHTEPEQD</sequence>
<proteinExistence type="predicted"/>
<accession>A0A6B8N1L0</accession>
<feature type="domain" description="Lipocalin-like" evidence="1">
    <location>
        <begin position="9"/>
        <end position="144"/>
    </location>
</feature>
<dbReference type="EMBL" id="CP046115">
    <property type="protein sequence ID" value="QGN39747.1"/>
    <property type="molecule type" value="Genomic_DNA"/>
</dbReference>